<proteinExistence type="inferred from homology"/>
<keyword evidence="4 12" id="KW-0808">Transferase</keyword>
<dbReference type="FunFam" id="3.40.50.300:FF:000225">
    <property type="entry name" value="Thymidylate kinase"/>
    <property type="match status" value="1"/>
</dbReference>
<comment type="similarity">
    <text evidence="1 12">Belongs to the thymidylate kinase family.</text>
</comment>
<evidence type="ECO:0000313" key="14">
    <source>
        <dbReference type="EMBL" id="QDU58531.1"/>
    </source>
</evidence>
<evidence type="ECO:0000256" key="12">
    <source>
        <dbReference type="HAMAP-Rule" id="MF_00165"/>
    </source>
</evidence>
<dbReference type="GO" id="GO:0005524">
    <property type="term" value="F:ATP binding"/>
    <property type="evidence" value="ECO:0007669"/>
    <property type="project" value="UniProtKB-UniRule"/>
</dbReference>
<evidence type="ECO:0000256" key="9">
    <source>
        <dbReference type="ARBA" id="ARBA00029962"/>
    </source>
</evidence>
<dbReference type="EMBL" id="CP036278">
    <property type="protein sequence ID" value="QDU58531.1"/>
    <property type="molecule type" value="Genomic_DNA"/>
</dbReference>
<sequence>MFFSFDGIDGVGKSTQIDLLCQWLTESGHQVTQCRDPGSTPLGERIREVLLATDDAVAIHRRSEMLLYMAARAQLVEEVIRPALERGEVVVSDRFLLANVVYQGHAGQLPVADVKTVGSVTIDGITPDAVFVLDLPVEEADKRMNRERDRMELQGDAFRRRLREGYLAEAATDPAVHVISAAEPIEKVHAVIRAIATKLMA</sequence>
<name>A0A518AUY1_9BACT</name>
<dbReference type="Gene3D" id="3.40.50.300">
    <property type="entry name" value="P-loop containing nucleotide triphosphate hydrolases"/>
    <property type="match status" value="1"/>
</dbReference>
<dbReference type="GO" id="GO:0004798">
    <property type="term" value="F:dTMP kinase activity"/>
    <property type="evidence" value="ECO:0007669"/>
    <property type="project" value="UniProtKB-UniRule"/>
</dbReference>
<dbReference type="InterPro" id="IPR039430">
    <property type="entry name" value="Thymidylate_kin-like_dom"/>
</dbReference>
<dbReference type="SUPFAM" id="SSF52540">
    <property type="entry name" value="P-loop containing nucleoside triphosphate hydrolases"/>
    <property type="match status" value="1"/>
</dbReference>
<keyword evidence="15" id="KW-1185">Reference proteome</keyword>
<dbReference type="GO" id="GO:0006233">
    <property type="term" value="P:dTDP biosynthetic process"/>
    <property type="evidence" value="ECO:0007669"/>
    <property type="project" value="InterPro"/>
</dbReference>
<keyword evidence="7 12" id="KW-0418">Kinase</keyword>
<dbReference type="Pfam" id="PF02223">
    <property type="entry name" value="Thymidylate_kin"/>
    <property type="match status" value="1"/>
</dbReference>
<dbReference type="HAMAP" id="MF_00165">
    <property type="entry name" value="Thymidylate_kinase"/>
    <property type="match status" value="1"/>
</dbReference>
<dbReference type="EC" id="2.7.4.9" evidence="2 12"/>
<dbReference type="InterPro" id="IPR027417">
    <property type="entry name" value="P-loop_NTPase"/>
</dbReference>
<evidence type="ECO:0000256" key="11">
    <source>
        <dbReference type="ARBA" id="ARBA00057735"/>
    </source>
</evidence>
<evidence type="ECO:0000256" key="10">
    <source>
        <dbReference type="ARBA" id="ARBA00048743"/>
    </source>
</evidence>
<dbReference type="NCBIfam" id="TIGR00041">
    <property type="entry name" value="DTMP_kinase"/>
    <property type="match status" value="1"/>
</dbReference>
<reference evidence="14 15" key="1">
    <citation type="submission" date="2019-02" db="EMBL/GenBank/DDBJ databases">
        <title>Deep-cultivation of Planctomycetes and their phenomic and genomic characterization uncovers novel biology.</title>
        <authorList>
            <person name="Wiegand S."/>
            <person name="Jogler M."/>
            <person name="Boedeker C."/>
            <person name="Pinto D."/>
            <person name="Vollmers J."/>
            <person name="Rivas-Marin E."/>
            <person name="Kohn T."/>
            <person name="Peeters S.H."/>
            <person name="Heuer A."/>
            <person name="Rast P."/>
            <person name="Oberbeckmann S."/>
            <person name="Bunk B."/>
            <person name="Jeske O."/>
            <person name="Meyerdierks A."/>
            <person name="Storesund J.E."/>
            <person name="Kallscheuer N."/>
            <person name="Luecker S."/>
            <person name="Lage O.M."/>
            <person name="Pohl T."/>
            <person name="Merkel B.J."/>
            <person name="Hornburger P."/>
            <person name="Mueller R.-W."/>
            <person name="Bruemmer F."/>
            <person name="Labrenz M."/>
            <person name="Spormann A.M."/>
            <person name="Op den Camp H."/>
            <person name="Overmann J."/>
            <person name="Amann R."/>
            <person name="Jetten M.S.M."/>
            <person name="Mascher T."/>
            <person name="Medema M.H."/>
            <person name="Devos D.P."/>
            <person name="Kaster A.-K."/>
            <person name="Ovreas L."/>
            <person name="Rohde M."/>
            <person name="Galperin M.Y."/>
            <person name="Jogler C."/>
        </authorList>
    </citation>
    <scope>NUCLEOTIDE SEQUENCE [LARGE SCALE GENOMIC DNA]</scope>
    <source>
        <strain evidence="14 15">Pan181</strain>
    </source>
</reference>
<evidence type="ECO:0000259" key="13">
    <source>
        <dbReference type="Pfam" id="PF02223"/>
    </source>
</evidence>
<comment type="function">
    <text evidence="11 12">Phosphorylation of dTMP to form dTDP in both de novo and salvage pathways of dTTP synthesis.</text>
</comment>
<dbReference type="GO" id="GO:0006227">
    <property type="term" value="P:dUDP biosynthetic process"/>
    <property type="evidence" value="ECO:0007669"/>
    <property type="project" value="TreeGrafter"/>
</dbReference>
<dbReference type="AlphaFoldDB" id="A0A518AUY1"/>
<keyword evidence="5 12" id="KW-0545">Nucleotide biosynthesis</keyword>
<organism evidence="14 15">
    <name type="scientific">Aeoliella mucimassa</name>
    <dbReference type="NCBI Taxonomy" id="2527972"/>
    <lineage>
        <taxon>Bacteria</taxon>
        <taxon>Pseudomonadati</taxon>
        <taxon>Planctomycetota</taxon>
        <taxon>Planctomycetia</taxon>
        <taxon>Pirellulales</taxon>
        <taxon>Lacipirellulaceae</taxon>
        <taxon>Aeoliella</taxon>
    </lineage>
</organism>
<protein>
    <recommendedName>
        <fullName evidence="3 12">Thymidylate kinase</fullName>
        <ecNumber evidence="2 12">2.7.4.9</ecNumber>
    </recommendedName>
    <alternativeName>
        <fullName evidence="9 12">dTMP kinase</fullName>
    </alternativeName>
</protein>
<evidence type="ECO:0000313" key="15">
    <source>
        <dbReference type="Proteomes" id="UP000315750"/>
    </source>
</evidence>
<evidence type="ECO:0000256" key="7">
    <source>
        <dbReference type="ARBA" id="ARBA00022777"/>
    </source>
</evidence>
<dbReference type="GO" id="GO:0005829">
    <property type="term" value="C:cytosol"/>
    <property type="evidence" value="ECO:0007669"/>
    <property type="project" value="TreeGrafter"/>
</dbReference>
<dbReference type="PANTHER" id="PTHR10344:SF4">
    <property type="entry name" value="UMP-CMP KINASE 2, MITOCHONDRIAL"/>
    <property type="match status" value="1"/>
</dbReference>
<evidence type="ECO:0000256" key="2">
    <source>
        <dbReference type="ARBA" id="ARBA00012980"/>
    </source>
</evidence>
<dbReference type="RefSeq" id="WP_145250637.1">
    <property type="nucleotide sequence ID" value="NZ_CP036278.1"/>
</dbReference>
<dbReference type="Proteomes" id="UP000315750">
    <property type="component" value="Chromosome"/>
</dbReference>
<dbReference type="GO" id="GO:0006235">
    <property type="term" value="P:dTTP biosynthetic process"/>
    <property type="evidence" value="ECO:0007669"/>
    <property type="project" value="UniProtKB-UniRule"/>
</dbReference>
<keyword evidence="8 12" id="KW-0067">ATP-binding</keyword>
<evidence type="ECO:0000256" key="4">
    <source>
        <dbReference type="ARBA" id="ARBA00022679"/>
    </source>
</evidence>
<dbReference type="CDD" id="cd01672">
    <property type="entry name" value="TMPK"/>
    <property type="match status" value="1"/>
</dbReference>
<gene>
    <name evidence="12 14" type="primary">tmk</name>
    <name evidence="14" type="ORF">Pan181_47690</name>
</gene>
<evidence type="ECO:0000256" key="8">
    <source>
        <dbReference type="ARBA" id="ARBA00022840"/>
    </source>
</evidence>
<evidence type="ECO:0000256" key="1">
    <source>
        <dbReference type="ARBA" id="ARBA00009776"/>
    </source>
</evidence>
<keyword evidence="6 12" id="KW-0547">Nucleotide-binding</keyword>
<dbReference type="PANTHER" id="PTHR10344">
    <property type="entry name" value="THYMIDYLATE KINASE"/>
    <property type="match status" value="1"/>
</dbReference>
<feature type="domain" description="Thymidylate kinase-like" evidence="13">
    <location>
        <begin position="5"/>
        <end position="192"/>
    </location>
</feature>
<comment type="catalytic activity">
    <reaction evidence="10 12">
        <text>dTMP + ATP = dTDP + ADP</text>
        <dbReference type="Rhea" id="RHEA:13517"/>
        <dbReference type="ChEBI" id="CHEBI:30616"/>
        <dbReference type="ChEBI" id="CHEBI:58369"/>
        <dbReference type="ChEBI" id="CHEBI:63528"/>
        <dbReference type="ChEBI" id="CHEBI:456216"/>
        <dbReference type="EC" id="2.7.4.9"/>
    </reaction>
</comment>
<dbReference type="OrthoDB" id="9774907at2"/>
<dbReference type="KEGG" id="amuc:Pan181_47690"/>
<feature type="binding site" evidence="12">
    <location>
        <begin position="7"/>
        <end position="14"/>
    </location>
    <ligand>
        <name>ATP</name>
        <dbReference type="ChEBI" id="CHEBI:30616"/>
    </ligand>
</feature>
<evidence type="ECO:0000256" key="3">
    <source>
        <dbReference type="ARBA" id="ARBA00017144"/>
    </source>
</evidence>
<dbReference type="InterPro" id="IPR018094">
    <property type="entry name" value="Thymidylate_kinase"/>
</dbReference>
<accession>A0A518AUY1</accession>
<evidence type="ECO:0000256" key="6">
    <source>
        <dbReference type="ARBA" id="ARBA00022741"/>
    </source>
</evidence>
<evidence type="ECO:0000256" key="5">
    <source>
        <dbReference type="ARBA" id="ARBA00022727"/>
    </source>
</evidence>